<evidence type="ECO:0000256" key="11">
    <source>
        <dbReference type="SAM" id="MobiDB-lite"/>
    </source>
</evidence>
<feature type="region of interest" description="Disordered" evidence="11">
    <location>
        <begin position="167"/>
        <end position="229"/>
    </location>
</feature>
<evidence type="ECO:0000259" key="12">
    <source>
        <dbReference type="PROSITE" id="PS50853"/>
    </source>
</evidence>
<dbReference type="InterPro" id="IPR013783">
    <property type="entry name" value="Ig-like_fold"/>
</dbReference>
<reference evidence="13 14" key="1">
    <citation type="submission" date="2018-03" db="EMBL/GenBank/DDBJ databases">
        <title>Genomic Encyclopedia of Archaeal and Bacterial Type Strains, Phase II (KMG-II): from individual species to whole genera.</title>
        <authorList>
            <person name="Goeker M."/>
        </authorList>
    </citation>
    <scope>NUCLEOTIDE SEQUENCE [LARGE SCALE GENOMIC DNA]</scope>
    <source>
        <strain evidence="13 14">DSM 43146</strain>
    </source>
</reference>
<dbReference type="PRINTS" id="PR00730">
    <property type="entry name" value="THERMOLYSIN"/>
</dbReference>
<dbReference type="InterPro" id="IPR027268">
    <property type="entry name" value="Peptidase_M4/M1_CTD_sf"/>
</dbReference>
<dbReference type="GO" id="GO:0016020">
    <property type="term" value="C:membrane"/>
    <property type="evidence" value="ECO:0007669"/>
    <property type="project" value="InterPro"/>
</dbReference>
<dbReference type="GO" id="GO:0005509">
    <property type="term" value="F:calcium ion binding"/>
    <property type="evidence" value="ECO:0007669"/>
    <property type="project" value="InterPro"/>
</dbReference>
<dbReference type="GO" id="GO:0004222">
    <property type="term" value="F:metalloendopeptidase activity"/>
    <property type="evidence" value="ECO:0007669"/>
    <property type="project" value="InterPro"/>
</dbReference>
<keyword evidence="6" id="KW-0862">Zinc</keyword>
<dbReference type="InterPro" id="IPR001570">
    <property type="entry name" value="Peptidase_M4_C_domain"/>
</dbReference>
<evidence type="ECO:0000256" key="3">
    <source>
        <dbReference type="ARBA" id="ARBA00022723"/>
    </source>
</evidence>
<evidence type="ECO:0000256" key="5">
    <source>
        <dbReference type="ARBA" id="ARBA00022801"/>
    </source>
</evidence>
<dbReference type="Pfam" id="PF05345">
    <property type="entry name" value="He_PIG"/>
    <property type="match status" value="2"/>
</dbReference>
<dbReference type="SUPFAM" id="SSF49265">
    <property type="entry name" value="Fibronectin type III"/>
    <property type="match status" value="1"/>
</dbReference>
<evidence type="ECO:0000256" key="7">
    <source>
        <dbReference type="ARBA" id="ARBA00023049"/>
    </source>
</evidence>
<dbReference type="GO" id="GO:0016798">
    <property type="term" value="F:hydrolase activity, acting on glycosyl bonds"/>
    <property type="evidence" value="ECO:0007669"/>
    <property type="project" value="UniProtKB-KW"/>
</dbReference>
<evidence type="ECO:0000256" key="10">
    <source>
        <dbReference type="PIRSR" id="PIRSR623612-1"/>
    </source>
</evidence>
<feature type="active site" description="Proton donor" evidence="10">
    <location>
        <position position="400"/>
    </location>
</feature>
<dbReference type="Gene3D" id="3.10.170.10">
    <property type="match status" value="1"/>
</dbReference>
<dbReference type="GO" id="GO:0006508">
    <property type="term" value="P:proteolysis"/>
    <property type="evidence" value="ECO:0007669"/>
    <property type="project" value="UniProtKB-KW"/>
</dbReference>
<name>A0A2T0JZM9_9ACTN</name>
<proteinExistence type="inferred from homology"/>
<dbReference type="AlphaFoldDB" id="A0A2T0JZM9"/>
<dbReference type="Gene3D" id="2.60.40.10">
    <property type="entry name" value="Immunoglobulins"/>
    <property type="match status" value="3"/>
</dbReference>
<dbReference type="SUPFAM" id="SSF49313">
    <property type="entry name" value="Cadherin-like"/>
    <property type="match status" value="1"/>
</dbReference>
<keyword evidence="7 13" id="KW-0482">Metalloprotease</keyword>
<evidence type="ECO:0000313" key="14">
    <source>
        <dbReference type="Proteomes" id="UP000239415"/>
    </source>
</evidence>
<comment type="caution">
    <text evidence="13">The sequence shown here is derived from an EMBL/GenBank/DDBJ whole genome shotgun (WGS) entry which is preliminary data.</text>
</comment>
<dbReference type="GO" id="GO:0000272">
    <property type="term" value="P:polysaccharide catabolic process"/>
    <property type="evidence" value="ECO:0007669"/>
    <property type="project" value="UniProtKB-KW"/>
</dbReference>
<feature type="active site" evidence="10">
    <location>
        <position position="315"/>
    </location>
</feature>
<keyword evidence="9" id="KW-0624">Polysaccharide degradation</keyword>
<evidence type="ECO:0000256" key="1">
    <source>
        <dbReference type="ARBA" id="ARBA00009388"/>
    </source>
</evidence>
<feature type="domain" description="Fibronectin type-III" evidence="12">
    <location>
        <begin position="676"/>
        <end position="761"/>
    </location>
</feature>
<keyword evidence="3" id="KW-0479">Metal-binding</keyword>
<dbReference type="PROSITE" id="PS50853">
    <property type="entry name" value="FN3"/>
    <property type="match status" value="1"/>
</dbReference>
<dbReference type="InterPro" id="IPR011096">
    <property type="entry name" value="FTP_domain"/>
</dbReference>
<dbReference type="Proteomes" id="UP000239415">
    <property type="component" value="Unassembled WGS sequence"/>
</dbReference>
<dbReference type="InterPro" id="IPR003961">
    <property type="entry name" value="FN3_dom"/>
</dbReference>
<dbReference type="Gene3D" id="1.10.390.10">
    <property type="entry name" value="Neutral Protease Domain 2"/>
    <property type="match status" value="1"/>
</dbReference>
<dbReference type="PANTHER" id="PTHR33794:SF1">
    <property type="entry name" value="BACILLOLYSIN"/>
    <property type="match status" value="1"/>
</dbReference>
<dbReference type="EMBL" id="PVMZ01000022">
    <property type="protein sequence ID" value="PRX15769.1"/>
    <property type="molecule type" value="Genomic_DNA"/>
</dbReference>
<dbReference type="InterPro" id="IPR013856">
    <property type="entry name" value="Peptidase_M4_domain"/>
</dbReference>
<keyword evidence="14" id="KW-1185">Reference proteome</keyword>
<keyword evidence="9" id="KW-0119">Carbohydrate metabolism</keyword>
<dbReference type="CDD" id="cd00063">
    <property type="entry name" value="FN3"/>
    <property type="match status" value="1"/>
</dbReference>
<feature type="compositionally biased region" description="Basic and acidic residues" evidence="11">
    <location>
        <begin position="187"/>
        <end position="216"/>
    </location>
</feature>
<dbReference type="InterPro" id="IPR015919">
    <property type="entry name" value="Cadherin-like_sf"/>
</dbReference>
<dbReference type="Pfam" id="PF02868">
    <property type="entry name" value="Peptidase_M4_C"/>
    <property type="match status" value="1"/>
</dbReference>
<dbReference type="PANTHER" id="PTHR33794">
    <property type="entry name" value="BACILLOLYSIN"/>
    <property type="match status" value="1"/>
</dbReference>
<dbReference type="Pfam" id="PF00041">
    <property type="entry name" value="fn3"/>
    <property type="match status" value="1"/>
</dbReference>
<evidence type="ECO:0000256" key="9">
    <source>
        <dbReference type="ARBA" id="ARBA00023326"/>
    </source>
</evidence>
<evidence type="ECO:0000256" key="6">
    <source>
        <dbReference type="ARBA" id="ARBA00022833"/>
    </source>
</evidence>
<protein>
    <submittedName>
        <fullName evidence="13">Zn-dependent metalloprotease</fullName>
    </submittedName>
</protein>
<keyword evidence="4" id="KW-0732">Signal</keyword>
<comment type="similarity">
    <text evidence="1">Belongs to the peptidase M4 family.</text>
</comment>
<keyword evidence="2 13" id="KW-0645">Protease</keyword>
<evidence type="ECO:0000256" key="2">
    <source>
        <dbReference type="ARBA" id="ARBA00022670"/>
    </source>
</evidence>
<gene>
    <name evidence="13" type="ORF">CLV67_1228</name>
</gene>
<dbReference type="InterPro" id="IPR050728">
    <property type="entry name" value="Zinc_Metalloprotease_M4"/>
</dbReference>
<evidence type="ECO:0000313" key="13">
    <source>
        <dbReference type="EMBL" id="PRX15769.1"/>
    </source>
</evidence>
<keyword evidence="8" id="KW-0326">Glycosidase</keyword>
<dbReference type="Pfam" id="PF01447">
    <property type="entry name" value="Peptidase_M4"/>
    <property type="match status" value="1"/>
</dbReference>
<keyword evidence="5" id="KW-0378">Hydrolase</keyword>
<dbReference type="InterPro" id="IPR036116">
    <property type="entry name" value="FN3_sf"/>
</dbReference>
<dbReference type="Gene3D" id="3.10.450.490">
    <property type="match status" value="1"/>
</dbReference>
<accession>A0A2T0JZM9</accession>
<evidence type="ECO:0000256" key="4">
    <source>
        <dbReference type="ARBA" id="ARBA00022729"/>
    </source>
</evidence>
<dbReference type="Pfam" id="PF07504">
    <property type="entry name" value="FTP"/>
    <property type="match status" value="1"/>
</dbReference>
<evidence type="ECO:0000256" key="8">
    <source>
        <dbReference type="ARBA" id="ARBA00023295"/>
    </source>
</evidence>
<organism evidence="13 14">
    <name type="scientific">Actinoplanes italicus</name>
    <dbReference type="NCBI Taxonomy" id="113567"/>
    <lineage>
        <taxon>Bacteria</taxon>
        <taxon>Bacillati</taxon>
        <taxon>Actinomycetota</taxon>
        <taxon>Actinomycetes</taxon>
        <taxon>Micromonosporales</taxon>
        <taxon>Micromonosporaceae</taxon>
        <taxon>Actinoplanes</taxon>
    </lineage>
</organism>
<dbReference type="SUPFAM" id="SSF55486">
    <property type="entry name" value="Metalloproteases ('zincins'), catalytic domain"/>
    <property type="match status" value="1"/>
</dbReference>
<dbReference type="CDD" id="cd09597">
    <property type="entry name" value="M4_TLP"/>
    <property type="match status" value="1"/>
</dbReference>
<dbReference type="InterPro" id="IPR023612">
    <property type="entry name" value="Peptidase_M4"/>
</dbReference>
<sequence>MLAAGIAVTTTTTAAAAVPPSPGGGAPATEAESVVQRDRAVVRGGPDEQYAVRDVLVDRDGSRHVRFDRTYRGLKVLGGDFVVHSEPDGRLSSTTVAQDKTIDLSTKPAVSAKKAAATVKGAPGAALVVDAAAGKPVLAWRVVADGVETIVDASTGKVRRRIDDIRTAGHAGSGHGLHSGPVTLNTTRRDDGSFELVDPDRGGSETRNAENRDSPPREQTAAFTDADNTWGDGTIADPATLAVDVHHGVQQTWDYFQRTFSRNGIANDGRGALAVVHDRSSDGNASWSDSCFCMRFGAGDGWSKALTTQDIVAHEWSHGVTSATADLEYWGESGALNEATSDIFGTLVEFAAANPVDPPDYSIGELADFGGEGRPLRYMDAPERDGLSVGCWDGGIRGVHYLSGVPNKFFFMLAEGSGKSAFGYATPCDGAAPVTGIGRDRAGAIWYHALSRYMVSTTDFTDARAATLRSAEDLYGRDGTEYAAVAAAWTAVHVEAVRPPTTQSPTITQIADRTGRVGEPVRLQVEATDPQGQRLTFTAESLPQGLAISEDGLITGTPVEDTRSVTIVTVTDPDGNRATTVFTWDVHAPPVIEDPGPQQNRVFDTVELQLQASDSDYFDWHFTGLPDGLRGDDLGRVVGTPATEGTFEVTATATDDDGSASSVTFVWTITQAPPPAPTRLLYGYMTDGEVQVVWLRAPGHPDSIGGYEVTIGPDGPTVTVDADTTSTIIPGLDQAREYTVSVVTIHRDGRRSTPATAEVWK</sequence>